<evidence type="ECO:0000256" key="2">
    <source>
        <dbReference type="ARBA" id="ARBA00008316"/>
    </source>
</evidence>
<dbReference type="NCBIfam" id="NF002880">
    <property type="entry name" value="PRK03341.1"/>
    <property type="match status" value="1"/>
</dbReference>
<dbReference type="PRINTS" id="PR01467">
    <property type="entry name" value="ARGREPRESSOR"/>
</dbReference>
<keyword evidence="13" id="KW-1185">Reference proteome</keyword>
<evidence type="ECO:0000313" key="12">
    <source>
        <dbReference type="EMBL" id="BAI65251.1"/>
    </source>
</evidence>
<reference evidence="12 13" key="2">
    <citation type="journal article" date="2010" name="J Osaka Dent Univ">
        <title>Isolation and identification of Rothia mucilaginosa from persistent apical periodontitis lesions.</title>
        <authorList>
            <person name="Yamane K."/>
            <person name="Yoshida M."/>
            <person name="Fujihira T."/>
            <person name="Baba T."/>
            <person name="Tsuji N."/>
            <person name="Hayashi H."/>
            <person name="Sugimori C."/>
            <person name="Yamanaka T."/>
            <person name="Mashimo C."/>
            <person name="Nambu T."/>
            <person name="Kawai H."/>
            <person name="Fukushima H."/>
        </authorList>
    </citation>
    <scope>NUCLEOTIDE SEQUENCE [LARGE SCALE GENOMIC DNA]</scope>
    <source>
        <strain evidence="12 13">DY-18</strain>
    </source>
</reference>
<feature type="domain" description="Arginine repressor C-terminal" evidence="11">
    <location>
        <begin position="113"/>
        <end position="178"/>
    </location>
</feature>
<name>D2NUC5_ROTMD</name>
<organism evidence="12 13">
    <name type="scientific">Rothia mucilaginosa (strain DY-18)</name>
    <name type="common">Stomatococcus mucilaginosus</name>
    <dbReference type="NCBI Taxonomy" id="680646"/>
    <lineage>
        <taxon>Bacteria</taxon>
        <taxon>Bacillati</taxon>
        <taxon>Actinomycetota</taxon>
        <taxon>Actinomycetes</taxon>
        <taxon>Micrococcales</taxon>
        <taxon>Micrococcaceae</taxon>
        <taxon>Rothia</taxon>
    </lineage>
</organism>
<comment type="similarity">
    <text evidence="2 8">Belongs to the ArgR family.</text>
</comment>
<dbReference type="Proteomes" id="UP000001883">
    <property type="component" value="Chromosome"/>
</dbReference>
<dbReference type="Gene3D" id="1.10.10.10">
    <property type="entry name" value="Winged helix-like DNA-binding domain superfamily/Winged helix DNA-binding domain"/>
    <property type="match status" value="1"/>
</dbReference>
<dbReference type="GO" id="GO:0005737">
    <property type="term" value="C:cytoplasm"/>
    <property type="evidence" value="ECO:0007669"/>
    <property type="project" value="UniProtKB-SubCell"/>
</dbReference>
<dbReference type="GO" id="GO:1900079">
    <property type="term" value="P:regulation of arginine biosynthetic process"/>
    <property type="evidence" value="ECO:0007669"/>
    <property type="project" value="UniProtKB-UniRule"/>
</dbReference>
<comment type="subcellular location">
    <subcellularLocation>
        <location evidence="1 8">Cytoplasm</location>
    </subcellularLocation>
</comment>
<dbReference type="GO" id="GO:0003677">
    <property type="term" value="F:DNA binding"/>
    <property type="evidence" value="ECO:0007669"/>
    <property type="project" value="UniProtKB-KW"/>
</dbReference>
<dbReference type="STRING" id="680646.RMDY18_14190"/>
<evidence type="ECO:0000256" key="7">
    <source>
        <dbReference type="ARBA" id="ARBA00023163"/>
    </source>
</evidence>
<evidence type="ECO:0000256" key="4">
    <source>
        <dbReference type="ARBA" id="ARBA00022491"/>
    </source>
</evidence>
<gene>
    <name evidence="8" type="primary">argR</name>
    <name evidence="12" type="ordered locus">RMDY18_14190</name>
</gene>
<keyword evidence="6 8" id="KW-0238">DNA-binding</keyword>
<dbReference type="eggNOG" id="COG1438">
    <property type="taxonomic scope" value="Bacteria"/>
</dbReference>
<keyword evidence="3 8" id="KW-0963">Cytoplasm</keyword>
<dbReference type="HOGENOM" id="CLU_097103_1_1_11"/>
<sequence>MLRCTTVGQLRSEFVIGTVGRRDIMPFPSTKIARQARIVELLQTRRVRSQAELAQYLTDDGMKVTQATLSRDLVEIGAERIRDEGAGLIYAVPNYPARRGGGTAPDARMISLFKELLITAEGSANITVLRTPPGAAQFLASSIDQGGLEAIMGTIAGDDTVIVVTRDPNGGAALAESFLDWSAAQ</sequence>
<dbReference type="GO" id="GO:0006526">
    <property type="term" value="P:L-arginine biosynthetic process"/>
    <property type="evidence" value="ECO:0007669"/>
    <property type="project" value="UniProtKB-UniPathway"/>
</dbReference>
<accession>D2NUC5</accession>
<dbReference type="InterPro" id="IPR020900">
    <property type="entry name" value="Arg_repress_DNA-bd"/>
</dbReference>
<reference evidence="12 13" key="3">
    <citation type="journal article" date="2010" name="Sequencing">
        <title>Complete Genome Sequence of Rothia mucilaginosa DY-18: A Clinical Isolate with Dense Meshwork-Like Structures from a Persistent Apical Periodontitis Lesion.</title>
        <authorList>
            <person name="Yamane K."/>
            <person name="Nambu T."/>
            <person name="Yamanaka T."/>
            <person name="Mashimo C."/>
            <person name="Sugimori C."/>
            <person name="Leung K.-P."/>
            <person name="Fukushima H."/>
        </authorList>
    </citation>
    <scope>NUCLEOTIDE SEQUENCE [LARGE SCALE GENOMIC DNA]</scope>
    <source>
        <strain evidence="12 13">DY-18</strain>
    </source>
</reference>
<evidence type="ECO:0000256" key="3">
    <source>
        <dbReference type="ARBA" id="ARBA00022490"/>
    </source>
</evidence>
<dbReference type="PANTHER" id="PTHR34471">
    <property type="entry name" value="ARGININE REPRESSOR"/>
    <property type="match status" value="1"/>
</dbReference>
<dbReference type="AlphaFoldDB" id="D2NUC5"/>
<keyword evidence="7 8" id="KW-0804">Transcription</keyword>
<dbReference type="InterPro" id="IPR020899">
    <property type="entry name" value="Arg_repress_C"/>
</dbReference>
<evidence type="ECO:0000256" key="6">
    <source>
        <dbReference type="ARBA" id="ARBA00023125"/>
    </source>
</evidence>
<keyword evidence="8" id="KW-0055">Arginine biosynthesis</keyword>
<dbReference type="GO" id="GO:0003700">
    <property type="term" value="F:DNA-binding transcription factor activity"/>
    <property type="evidence" value="ECO:0007669"/>
    <property type="project" value="UniProtKB-UniRule"/>
</dbReference>
<dbReference type="KEGG" id="rmu:RMDY18_14190"/>
<keyword evidence="8" id="KW-0028">Amino-acid biosynthesis</keyword>
<dbReference type="GO" id="GO:0034618">
    <property type="term" value="F:arginine binding"/>
    <property type="evidence" value="ECO:0007669"/>
    <property type="project" value="InterPro"/>
</dbReference>
<evidence type="ECO:0000256" key="5">
    <source>
        <dbReference type="ARBA" id="ARBA00023015"/>
    </source>
</evidence>
<dbReference type="PANTHER" id="PTHR34471:SF1">
    <property type="entry name" value="ARGININE REPRESSOR"/>
    <property type="match status" value="1"/>
</dbReference>
<reference evidence="13" key="1">
    <citation type="submission" date="2009-07" db="EMBL/GenBank/DDBJ databases">
        <title>Complete genome sequence of Rothia mucilaginosa DJ.</title>
        <authorList>
            <person name="Yamane K."/>
            <person name="Nambu T."/>
            <person name="Mashimo C."/>
            <person name="Sugimori C."/>
            <person name="Yamanaka T."/>
            <person name="Leung K."/>
            <person name="Fukushima H."/>
        </authorList>
    </citation>
    <scope>NUCLEOTIDE SEQUENCE [LARGE SCALE GENOMIC DNA]</scope>
    <source>
        <strain evidence="13">DY-18</strain>
    </source>
</reference>
<dbReference type="NCBIfam" id="TIGR01529">
    <property type="entry name" value="argR_whole"/>
    <property type="match status" value="1"/>
</dbReference>
<comment type="pathway">
    <text evidence="8">Amino-acid biosynthesis; L-arginine biosynthesis [regulation].</text>
</comment>
<dbReference type="UniPathway" id="UPA00068"/>
<dbReference type="HAMAP" id="MF_00173">
    <property type="entry name" value="Arg_repressor"/>
    <property type="match status" value="1"/>
</dbReference>
<dbReference type="Pfam" id="PF01316">
    <property type="entry name" value="Arg_repressor"/>
    <property type="match status" value="1"/>
</dbReference>
<evidence type="ECO:0000256" key="1">
    <source>
        <dbReference type="ARBA" id="ARBA00004496"/>
    </source>
</evidence>
<dbReference type="InterPro" id="IPR036388">
    <property type="entry name" value="WH-like_DNA-bd_sf"/>
</dbReference>
<dbReference type="Pfam" id="PF02863">
    <property type="entry name" value="Arg_repressor_C"/>
    <property type="match status" value="1"/>
</dbReference>
<dbReference type="InterPro" id="IPR036251">
    <property type="entry name" value="Arg_repress_C_sf"/>
</dbReference>
<dbReference type="InterPro" id="IPR001669">
    <property type="entry name" value="Arg_repress"/>
</dbReference>
<keyword evidence="5 8" id="KW-0805">Transcription regulation</keyword>
<evidence type="ECO:0000256" key="9">
    <source>
        <dbReference type="NCBIfam" id="TIGR01529"/>
    </source>
</evidence>
<proteinExistence type="inferred from homology"/>
<dbReference type="Gene3D" id="3.30.1360.40">
    <property type="match status" value="1"/>
</dbReference>
<dbReference type="SUPFAM" id="SSF55252">
    <property type="entry name" value="C-terminal domain of arginine repressor"/>
    <property type="match status" value="1"/>
</dbReference>
<comment type="function">
    <text evidence="8">Regulates arginine biosynthesis genes.</text>
</comment>
<feature type="domain" description="Arginine repressor DNA-binding" evidence="10">
    <location>
        <begin position="31"/>
        <end position="95"/>
    </location>
</feature>
<keyword evidence="4 8" id="KW-0678">Repressor</keyword>
<dbReference type="SUPFAM" id="SSF46785">
    <property type="entry name" value="Winged helix' DNA-binding domain"/>
    <property type="match status" value="1"/>
</dbReference>
<evidence type="ECO:0000313" key="13">
    <source>
        <dbReference type="Proteomes" id="UP000001883"/>
    </source>
</evidence>
<dbReference type="GO" id="GO:0051259">
    <property type="term" value="P:protein complex oligomerization"/>
    <property type="evidence" value="ECO:0007669"/>
    <property type="project" value="InterPro"/>
</dbReference>
<protein>
    <recommendedName>
        <fullName evidence="8 9">Arginine repressor</fullName>
    </recommendedName>
</protein>
<evidence type="ECO:0000256" key="8">
    <source>
        <dbReference type="HAMAP-Rule" id="MF_00173"/>
    </source>
</evidence>
<dbReference type="InterPro" id="IPR036390">
    <property type="entry name" value="WH_DNA-bd_sf"/>
</dbReference>
<dbReference type="EMBL" id="AP011540">
    <property type="protein sequence ID" value="BAI65251.1"/>
    <property type="molecule type" value="Genomic_DNA"/>
</dbReference>
<evidence type="ECO:0000259" key="11">
    <source>
        <dbReference type="Pfam" id="PF02863"/>
    </source>
</evidence>
<evidence type="ECO:0000259" key="10">
    <source>
        <dbReference type="Pfam" id="PF01316"/>
    </source>
</evidence>